<feature type="region of interest" description="Disordered" evidence="1">
    <location>
        <begin position="342"/>
        <end position="384"/>
    </location>
</feature>
<protein>
    <recommendedName>
        <fullName evidence="4">Thymidylate kinase</fullName>
    </recommendedName>
</protein>
<dbReference type="Proteomes" id="UP000696280">
    <property type="component" value="Unassembled WGS sequence"/>
</dbReference>
<reference evidence="2" key="1">
    <citation type="submission" date="2021-07" db="EMBL/GenBank/DDBJ databases">
        <authorList>
            <person name="Durling M."/>
        </authorList>
    </citation>
    <scope>NUCLEOTIDE SEQUENCE</scope>
</reference>
<keyword evidence="3" id="KW-1185">Reference proteome</keyword>
<comment type="caution">
    <text evidence="2">The sequence shown here is derived from an EMBL/GenBank/DDBJ whole genome shotgun (WGS) entry which is preliminary data.</text>
</comment>
<sequence>MATHMPMSATRQPFAPLNSSRLQNLTSLKNRQNAISSPVKRKSASFDDDDAENVDPVIWTSPKRSKAQDGSSQDPSSYVKPVNFFLTKAPPSPNDFSSLKSTPASPIRRPILSARSPAPKVNTAYTKTTPLSAPAGRSPTRKRIGILSRRKTHARVDPPKFSTPSGSGLGFSIDAALSGTISSRARPTPVSTPSLPMKENAHLIPTLHTPEPKPSWSFEIYEDTPEELATNLMEHSTCTLDISSDEESATRLLDERGKENVPPLDDISQTRVPLTSSASSLDSASEQMSDLKSRIRARHSQRKIAAGEIDIDRSPLGDLAAEDFYAEGCCSSSVFIIAPDETASDSDSAPVDENSAPTIPVTDLPFDSNTDTKGKGRELPDHSAIPSNLTVDALMAKNDYELAPKASLLEPIEKAEEGFEIWASSSAKDEGEDEL</sequence>
<evidence type="ECO:0000256" key="1">
    <source>
        <dbReference type="SAM" id="MobiDB-lite"/>
    </source>
</evidence>
<feature type="compositionally biased region" description="Polar residues" evidence="1">
    <location>
        <begin position="94"/>
        <end position="104"/>
    </location>
</feature>
<evidence type="ECO:0000313" key="3">
    <source>
        <dbReference type="Proteomes" id="UP000696280"/>
    </source>
</evidence>
<feature type="region of interest" description="Disordered" evidence="1">
    <location>
        <begin position="256"/>
        <end position="296"/>
    </location>
</feature>
<dbReference type="AlphaFoldDB" id="A0A9N9L0A2"/>
<evidence type="ECO:0000313" key="2">
    <source>
        <dbReference type="EMBL" id="CAG8956281.1"/>
    </source>
</evidence>
<feature type="compositionally biased region" description="Low complexity" evidence="1">
    <location>
        <begin position="276"/>
        <end position="285"/>
    </location>
</feature>
<proteinExistence type="predicted"/>
<feature type="region of interest" description="Disordered" evidence="1">
    <location>
        <begin position="149"/>
        <end position="168"/>
    </location>
</feature>
<organism evidence="2 3">
    <name type="scientific">Hymenoscyphus fraxineus</name>
    <dbReference type="NCBI Taxonomy" id="746836"/>
    <lineage>
        <taxon>Eukaryota</taxon>
        <taxon>Fungi</taxon>
        <taxon>Dikarya</taxon>
        <taxon>Ascomycota</taxon>
        <taxon>Pezizomycotina</taxon>
        <taxon>Leotiomycetes</taxon>
        <taxon>Helotiales</taxon>
        <taxon>Helotiaceae</taxon>
        <taxon>Hymenoscyphus</taxon>
    </lineage>
</organism>
<feature type="compositionally biased region" description="Polar residues" evidence="1">
    <location>
        <begin position="17"/>
        <end position="36"/>
    </location>
</feature>
<evidence type="ECO:0008006" key="4">
    <source>
        <dbReference type="Google" id="ProtNLM"/>
    </source>
</evidence>
<name>A0A9N9L0A2_9HELO</name>
<gene>
    <name evidence="2" type="ORF">HYFRA_00003661</name>
</gene>
<feature type="compositionally biased region" description="Basic and acidic residues" evidence="1">
    <location>
        <begin position="370"/>
        <end position="381"/>
    </location>
</feature>
<feature type="region of interest" description="Disordered" evidence="1">
    <location>
        <begin position="1"/>
        <end position="110"/>
    </location>
</feature>
<dbReference type="OrthoDB" id="425602at2759"/>
<dbReference type="EMBL" id="CAJVRL010000070">
    <property type="protein sequence ID" value="CAG8956281.1"/>
    <property type="molecule type" value="Genomic_DNA"/>
</dbReference>
<accession>A0A9N9L0A2</accession>